<dbReference type="EMBL" id="CP144697">
    <property type="protein sequence ID" value="WVZ14754.1"/>
    <property type="molecule type" value="Genomic_DNA"/>
</dbReference>
<sequence length="114" mass="12853">MEPEYFMTGGLSAKSDVYSFGLVMLEILCRKEACFLTPGGECEYLAKWAFDNERKGVLEKIVDPSLIGKIEPACWKVFIEIVQRCLASVEERPTMGEVVVILENAFLLQERADV</sequence>
<accession>A0AAQ3S0H0</accession>
<dbReference type="SUPFAM" id="SSF56112">
    <property type="entry name" value="Protein kinase-like (PK-like)"/>
    <property type="match status" value="1"/>
</dbReference>
<evidence type="ECO:0000313" key="2">
    <source>
        <dbReference type="EMBL" id="WVZ14754.1"/>
    </source>
</evidence>
<dbReference type="Gene3D" id="1.10.510.10">
    <property type="entry name" value="Transferase(Phosphotransferase) domain 1"/>
    <property type="match status" value="1"/>
</dbReference>
<evidence type="ECO:0000259" key="1">
    <source>
        <dbReference type="PROSITE" id="PS50011"/>
    </source>
</evidence>
<dbReference type="GO" id="GO:0005886">
    <property type="term" value="C:plasma membrane"/>
    <property type="evidence" value="ECO:0007669"/>
    <property type="project" value="TreeGrafter"/>
</dbReference>
<dbReference type="PANTHER" id="PTHR27003:SF88">
    <property type="entry name" value="RECEPTOR-LIKE PROTEIN KINASE THESEUS 1"/>
    <property type="match status" value="1"/>
</dbReference>
<gene>
    <name evidence="2" type="ORF">V8G54_012320</name>
</gene>
<dbReference type="GO" id="GO:0005524">
    <property type="term" value="F:ATP binding"/>
    <property type="evidence" value="ECO:0007669"/>
    <property type="project" value="InterPro"/>
</dbReference>
<feature type="domain" description="Protein kinase" evidence="1">
    <location>
        <begin position="1"/>
        <end position="107"/>
    </location>
</feature>
<proteinExistence type="predicted"/>
<dbReference type="PROSITE" id="PS50011">
    <property type="entry name" value="PROTEIN_KINASE_DOM"/>
    <property type="match status" value="1"/>
</dbReference>
<name>A0AAQ3S0H0_VIGMU</name>
<dbReference type="InterPro" id="IPR011009">
    <property type="entry name" value="Kinase-like_dom_sf"/>
</dbReference>
<evidence type="ECO:0000313" key="3">
    <source>
        <dbReference type="Proteomes" id="UP001374535"/>
    </source>
</evidence>
<dbReference type="PANTHER" id="PTHR27003">
    <property type="entry name" value="OS07G0166700 PROTEIN"/>
    <property type="match status" value="1"/>
</dbReference>
<dbReference type="InterPro" id="IPR045272">
    <property type="entry name" value="ANXUR1/2-like"/>
</dbReference>
<organism evidence="2 3">
    <name type="scientific">Vigna mungo</name>
    <name type="common">Black gram</name>
    <name type="synonym">Phaseolus mungo</name>
    <dbReference type="NCBI Taxonomy" id="3915"/>
    <lineage>
        <taxon>Eukaryota</taxon>
        <taxon>Viridiplantae</taxon>
        <taxon>Streptophyta</taxon>
        <taxon>Embryophyta</taxon>
        <taxon>Tracheophyta</taxon>
        <taxon>Spermatophyta</taxon>
        <taxon>Magnoliopsida</taxon>
        <taxon>eudicotyledons</taxon>
        <taxon>Gunneridae</taxon>
        <taxon>Pentapetalae</taxon>
        <taxon>rosids</taxon>
        <taxon>fabids</taxon>
        <taxon>Fabales</taxon>
        <taxon>Fabaceae</taxon>
        <taxon>Papilionoideae</taxon>
        <taxon>50 kb inversion clade</taxon>
        <taxon>NPAAA clade</taxon>
        <taxon>indigoferoid/millettioid clade</taxon>
        <taxon>Phaseoleae</taxon>
        <taxon>Vigna</taxon>
    </lineage>
</organism>
<keyword evidence="3" id="KW-1185">Reference proteome</keyword>
<reference evidence="2 3" key="1">
    <citation type="journal article" date="2023" name="Life. Sci Alliance">
        <title>Evolutionary insights into 3D genome organization and epigenetic landscape of Vigna mungo.</title>
        <authorList>
            <person name="Junaid A."/>
            <person name="Singh B."/>
            <person name="Bhatia S."/>
        </authorList>
    </citation>
    <scope>NUCLEOTIDE SEQUENCE [LARGE SCALE GENOMIC DNA]</scope>
    <source>
        <strain evidence="2">Urdbean</strain>
    </source>
</reference>
<dbReference type="GO" id="GO:0004714">
    <property type="term" value="F:transmembrane receptor protein tyrosine kinase activity"/>
    <property type="evidence" value="ECO:0007669"/>
    <property type="project" value="InterPro"/>
</dbReference>
<dbReference type="AlphaFoldDB" id="A0AAQ3S0H0"/>
<dbReference type="Pfam" id="PF07714">
    <property type="entry name" value="PK_Tyr_Ser-Thr"/>
    <property type="match status" value="1"/>
</dbReference>
<protein>
    <recommendedName>
        <fullName evidence="1">Protein kinase domain-containing protein</fullName>
    </recommendedName>
</protein>
<dbReference type="InterPro" id="IPR000719">
    <property type="entry name" value="Prot_kinase_dom"/>
</dbReference>
<dbReference type="Proteomes" id="UP001374535">
    <property type="component" value="Chromosome 4"/>
</dbReference>
<dbReference type="GO" id="GO:0009506">
    <property type="term" value="C:plasmodesma"/>
    <property type="evidence" value="ECO:0007669"/>
    <property type="project" value="TreeGrafter"/>
</dbReference>
<dbReference type="InterPro" id="IPR001245">
    <property type="entry name" value="Ser-Thr/Tyr_kinase_cat_dom"/>
</dbReference>